<gene>
    <name evidence="1" type="ORF">M407DRAFT_247217</name>
</gene>
<reference evidence="1 2" key="1">
    <citation type="submission" date="2014-04" db="EMBL/GenBank/DDBJ databases">
        <authorList>
            <consortium name="DOE Joint Genome Institute"/>
            <person name="Kuo A."/>
            <person name="Girlanda M."/>
            <person name="Perotto S."/>
            <person name="Kohler A."/>
            <person name="Nagy L.G."/>
            <person name="Floudas D."/>
            <person name="Copeland A."/>
            <person name="Barry K.W."/>
            <person name="Cichocki N."/>
            <person name="Veneault-Fourrey C."/>
            <person name="LaButti K."/>
            <person name="Lindquist E.A."/>
            <person name="Lipzen A."/>
            <person name="Lundell T."/>
            <person name="Morin E."/>
            <person name="Murat C."/>
            <person name="Sun H."/>
            <person name="Tunlid A."/>
            <person name="Henrissat B."/>
            <person name="Grigoriev I.V."/>
            <person name="Hibbett D.S."/>
            <person name="Martin F."/>
            <person name="Nordberg H.P."/>
            <person name="Cantor M.N."/>
            <person name="Hua S.X."/>
        </authorList>
    </citation>
    <scope>NUCLEOTIDE SEQUENCE [LARGE SCALE GENOMIC DNA]</scope>
    <source>
        <strain evidence="1 2">MUT 4182</strain>
    </source>
</reference>
<sequence>MPLRKHWTLGIDVQRRSCLSSVVTELSQLRDLSWAIPTLPHGPGYEGHNHVQGHNHVSMPLLLSPIPVAVLLSVQVCRRWAIHGGISTLALEFDWFGSTVRSARCSRLVALSKRRLLLPLPRLML</sequence>
<protein>
    <submittedName>
        <fullName evidence="1">Uncharacterized protein</fullName>
    </submittedName>
</protein>
<dbReference type="Proteomes" id="UP000054248">
    <property type="component" value="Unassembled WGS sequence"/>
</dbReference>
<dbReference type="AlphaFoldDB" id="A0A0C3L181"/>
<evidence type="ECO:0000313" key="2">
    <source>
        <dbReference type="Proteomes" id="UP000054248"/>
    </source>
</evidence>
<proteinExistence type="predicted"/>
<dbReference type="HOGENOM" id="CLU_1998105_0_0_1"/>
<organism evidence="1 2">
    <name type="scientific">Tulasnella calospora MUT 4182</name>
    <dbReference type="NCBI Taxonomy" id="1051891"/>
    <lineage>
        <taxon>Eukaryota</taxon>
        <taxon>Fungi</taxon>
        <taxon>Dikarya</taxon>
        <taxon>Basidiomycota</taxon>
        <taxon>Agaricomycotina</taxon>
        <taxon>Agaricomycetes</taxon>
        <taxon>Cantharellales</taxon>
        <taxon>Tulasnellaceae</taxon>
        <taxon>Tulasnella</taxon>
    </lineage>
</organism>
<keyword evidence="2" id="KW-1185">Reference proteome</keyword>
<dbReference type="EMBL" id="KN824022">
    <property type="protein sequence ID" value="KIO15497.1"/>
    <property type="molecule type" value="Genomic_DNA"/>
</dbReference>
<reference evidence="2" key="2">
    <citation type="submission" date="2015-01" db="EMBL/GenBank/DDBJ databases">
        <title>Evolutionary Origins and Diversification of the Mycorrhizal Mutualists.</title>
        <authorList>
            <consortium name="DOE Joint Genome Institute"/>
            <consortium name="Mycorrhizal Genomics Consortium"/>
            <person name="Kohler A."/>
            <person name="Kuo A."/>
            <person name="Nagy L.G."/>
            <person name="Floudas D."/>
            <person name="Copeland A."/>
            <person name="Barry K.W."/>
            <person name="Cichocki N."/>
            <person name="Veneault-Fourrey C."/>
            <person name="LaButti K."/>
            <person name="Lindquist E.A."/>
            <person name="Lipzen A."/>
            <person name="Lundell T."/>
            <person name="Morin E."/>
            <person name="Murat C."/>
            <person name="Riley R."/>
            <person name="Ohm R."/>
            <person name="Sun H."/>
            <person name="Tunlid A."/>
            <person name="Henrissat B."/>
            <person name="Grigoriev I.V."/>
            <person name="Hibbett D.S."/>
            <person name="Martin F."/>
        </authorList>
    </citation>
    <scope>NUCLEOTIDE SEQUENCE [LARGE SCALE GENOMIC DNA]</scope>
    <source>
        <strain evidence="2">MUT 4182</strain>
    </source>
</reference>
<evidence type="ECO:0000313" key="1">
    <source>
        <dbReference type="EMBL" id="KIO15497.1"/>
    </source>
</evidence>
<name>A0A0C3L181_9AGAM</name>
<accession>A0A0C3L181</accession>
<feature type="non-terminal residue" evidence="1">
    <location>
        <position position="125"/>
    </location>
</feature>